<dbReference type="Pfam" id="PF02789">
    <property type="entry name" value="Peptidase_M17_N"/>
    <property type="match status" value="1"/>
</dbReference>
<dbReference type="Pfam" id="PF00883">
    <property type="entry name" value="Peptidase_M17"/>
    <property type="match status" value="1"/>
</dbReference>
<dbReference type="InterPro" id="IPR011356">
    <property type="entry name" value="Leucine_aapep/pepB"/>
</dbReference>
<dbReference type="PROSITE" id="PS00631">
    <property type="entry name" value="CYTOSOL_AP"/>
    <property type="match status" value="1"/>
</dbReference>
<comment type="catalytic activity">
    <reaction evidence="2 8">
        <text>Release of an N-terminal amino acid, preferentially leucine, but not glutamic or aspartic acids.</text>
        <dbReference type="EC" id="3.4.11.10"/>
    </reaction>
</comment>
<keyword evidence="8" id="KW-0963">Cytoplasm</keyword>
<feature type="binding site" evidence="8">
    <location>
        <position position="277"/>
    </location>
    <ligand>
        <name>Mn(2+)</name>
        <dbReference type="ChEBI" id="CHEBI:29035"/>
        <label>2</label>
    </ligand>
</feature>
<dbReference type="NCBIfam" id="NF002077">
    <property type="entry name" value="PRK00913.2-4"/>
    <property type="match status" value="1"/>
</dbReference>
<feature type="binding site" evidence="8">
    <location>
        <position position="272"/>
    </location>
    <ligand>
        <name>Mn(2+)</name>
        <dbReference type="ChEBI" id="CHEBI:29035"/>
        <label>2</label>
    </ligand>
</feature>
<feature type="active site" evidence="8">
    <location>
        <position position="358"/>
    </location>
</feature>
<comment type="function">
    <text evidence="8">Presumably involved in the processing and regular turnover of intracellular proteins. Catalyzes the removal of unsubstituted N-terminal amino acids from various peptides.</text>
</comment>
<keyword evidence="4 8" id="KW-0031">Aminopeptidase</keyword>
<dbReference type="PRINTS" id="PR00481">
    <property type="entry name" value="LAMNOPPTDASE"/>
</dbReference>
<name>A0ABU1JW31_9PROT</name>
<comment type="cofactor">
    <cofactor evidence="8">
        <name>Mn(2+)</name>
        <dbReference type="ChEBI" id="CHEBI:29035"/>
    </cofactor>
    <text evidence="8">Binds 2 manganese ions per subunit.</text>
</comment>
<feature type="binding site" evidence="8">
    <location>
        <position position="295"/>
    </location>
    <ligand>
        <name>Mn(2+)</name>
        <dbReference type="ChEBI" id="CHEBI:29035"/>
        <label>2</label>
    </ligand>
</feature>
<comment type="catalytic activity">
    <reaction evidence="1 8">
        <text>Release of an N-terminal amino acid, Xaa-|-Yaa-, in which Xaa is preferably Leu, but may be other amino acids including Pro although not Arg or Lys, and Yaa may be Pro. Amino acid amides and methyl esters are also readily hydrolyzed, but rates on arylamides are exceedingly low.</text>
        <dbReference type="EC" id="3.4.11.1"/>
    </reaction>
</comment>
<dbReference type="SUPFAM" id="SSF52949">
    <property type="entry name" value="Macro domain-like"/>
    <property type="match status" value="1"/>
</dbReference>
<dbReference type="EC" id="3.4.11.10" evidence="8"/>
<evidence type="ECO:0000313" key="10">
    <source>
        <dbReference type="EMBL" id="MDR6292824.1"/>
    </source>
</evidence>
<dbReference type="GO" id="GO:0004177">
    <property type="term" value="F:aminopeptidase activity"/>
    <property type="evidence" value="ECO:0007669"/>
    <property type="project" value="UniProtKB-KW"/>
</dbReference>
<dbReference type="Gene3D" id="3.40.630.10">
    <property type="entry name" value="Zn peptidases"/>
    <property type="match status" value="1"/>
</dbReference>
<dbReference type="InterPro" id="IPR023042">
    <property type="entry name" value="Peptidase_M17_leu_NH2_pept"/>
</dbReference>
<feature type="binding site" evidence="8">
    <location>
        <position position="354"/>
    </location>
    <ligand>
        <name>Mn(2+)</name>
        <dbReference type="ChEBI" id="CHEBI:29035"/>
        <label>1</label>
    </ligand>
</feature>
<dbReference type="EMBL" id="JAVDPW010000010">
    <property type="protein sequence ID" value="MDR6292824.1"/>
    <property type="molecule type" value="Genomic_DNA"/>
</dbReference>
<evidence type="ECO:0000256" key="4">
    <source>
        <dbReference type="ARBA" id="ARBA00022438"/>
    </source>
</evidence>
<keyword evidence="8" id="KW-0479">Metal-binding</keyword>
<keyword evidence="5 8" id="KW-0645">Protease</keyword>
<reference evidence="10 11" key="1">
    <citation type="submission" date="2023-07" db="EMBL/GenBank/DDBJ databases">
        <title>Sorghum-associated microbial communities from plants grown in Nebraska, USA.</title>
        <authorList>
            <person name="Schachtman D."/>
        </authorList>
    </citation>
    <scope>NUCLEOTIDE SEQUENCE [LARGE SCALE GENOMIC DNA]</scope>
    <source>
        <strain evidence="10 11">584</strain>
    </source>
</reference>
<protein>
    <recommendedName>
        <fullName evidence="8">Probable cytosol aminopeptidase</fullName>
        <ecNumber evidence="8">3.4.11.1</ecNumber>
    </recommendedName>
    <alternativeName>
        <fullName evidence="8">Leucine aminopeptidase</fullName>
        <shortName evidence="8">LAP</shortName>
        <ecNumber evidence="8">3.4.11.10</ecNumber>
    </alternativeName>
    <alternativeName>
        <fullName evidence="8">Leucyl aminopeptidase</fullName>
    </alternativeName>
</protein>
<evidence type="ECO:0000256" key="5">
    <source>
        <dbReference type="ARBA" id="ARBA00022670"/>
    </source>
</evidence>
<dbReference type="Proteomes" id="UP001262410">
    <property type="component" value="Unassembled WGS sequence"/>
</dbReference>
<dbReference type="EC" id="3.4.11.1" evidence="8"/>
<gene>
    <name evidence="8" type="primary">pepA</name>
    <name evidence="10" type="ORF">E9232_005369</name>
</gene>
<dbReference type="NCBIfam" id="NF002073">
    <property type="entry name" value="PRK00913.1-2"/>
    <property type="match status" value="1"/>
</dbReference>
<evidence type="ECO:0000256" key="8">
    <source>
        <dbReference type="HAMAP-Rule" id="MF_00181"/>
    </source>
</evidence>
<dbReference type="CDD" id="cd00433">
    <property type="entry name" value="Peptidase_M17"/>
    <property type="match status" value="1"/>
</dbReference>
<dbReference type="PANTHER" id="PTHR11963:SF23">
    <property type="entry name" value="CYTOSOL AMINOPEPTIDASE"/>
    <property type="match status" value="1"/>
</dbReference>
<feature type="binding site" evidence="8">
    <location>
        <position position="356"/>
    </location>
    <ligand>
        <name>Mn(2+)</name>
        <dbReference type="ChEBI" id="CHEBI:29035"/>
        <label>1</label>
    </ligand>
</feature>
<dbReference type="NCBIfam" id="NF002074">
    <property type="entry name" value="PRK00913.1-4"/>
    <property type="match status" value="1"/>
</dbReference>
<dbReference type="InterPro" id="IPR043472">
    <property type="entry name" value="Macro_dom-like"/>
</dbReference>
<accession>A0ABU1JW31</accession>
<dbReference type="Gene3D" id="3.40.220.10">
    <property type="entry name" value="Leucine Aminopeptidase, subunit E, domain 1"/>
    <property type="match status" value="1"/>
</dbReference>
<comment type="caution">
    <text evidence="10">The sequence shown here is derived from an EMBL/GenBank/DDBJ whole genome shotgun (WGS) entry which is preliminary data.</text>
</comment>
<dbReference type="PANTHER" id="PTHR11963">
    <property type="entry name" value="LEUCINE AMINOPEPTIDASE-RELATED"/>
    <property type="match status" value="1"/>
</dbReference>
<evidence type="ECO:0000256" key="2">
    <source>
        <dbReference type="ARBA" id="ARBA00000967"/>
    </source>
</evidence>
<keyword evidence="7 8" id="KW-0464">Manganese</keyword>
<comment type="similarity">
    <text evidence="3 8">Belongs to the peptidase M17 family.</text>
</comment>
<evidence type="ECO:0000313" key="11">
    <source>
        <dbReference type="Proteomes" id="UP001262410"/>
    </source>
</evidence>
<evidence type="ECO:0000256" key="3">
    <source>
        <dbReference type="ARBA" id="ARBA00009528"/>
    </source>
</evidence>
<keyword evidence="6 8" id="KW-0378">Hydrolase</keyword>
<dbReference type="InterPro" id="IPR008283">
    <property type="entry name" value="Peptidase_M17_N"/>
</dbReference>
<dbReference type="RefSeq" id="WP_309799265.1">
    <property type="nucleotide sequence ID" value="NZ_JAVDPW010000010.1"/>
</dbReference>
<feature type="active site" evidence="8">
    <location>
        <position position="284"/>
    </location>
</feature>
<dbReference type="HAMAP" id="MF_00181">
    <property type="entry name" value="Cytosol_peptidase_M17"/>
    <property type="match status" value="1"/>
</dbReference>
<evidence type="ECO:0000256" key="7">
    <source>
        <dbReference type="ARBA" id="ARBA00023211"/>
    </source>
</evidence>
<feature type="domain" description="Cytosol aminopeptidase" evidence="9">
    <location>
        <begin position="352"/>
        <end position="359"/>
    </location>
</feature>
<dbReference type="InterPro" id="IPR000819">
    <property type="entry name" value="Peptidase_M17_C"/>
</dbReference>
<organism evidence="10 11">
    <name type="scientific">Inquilinus ginsengisoli</name>
    <dbReference type="NCBI Taxonomy" id="363840"/>
    <lineage>
        <taxon>Bacteria</taxon>
        <taxon>Pseudomonadati</taxon>
        <taxon>Pseudomonadota</taxon>
        <taxon>Alphaproteobacteria</taxon>
        <taxon>Rhodospirillales</taxon>
        <taxon>Rhodospirillaceae</taxon>
        <taxon>Inquilinus</taxon>
    </lineage>
</organism>
<dbReference type="NCBIfam" id="NF002075">
    <property type="entry name" value="PRK00913.2-2"/>
    <property type="match status" value="1"/>
</dbReference>
<comment type="subcellular location">
    <subcellularLocation>
        <location evidence="8">Cytoplasm</location>
    </subcellularLocation>
</comment>
<proteinExistence type="inferred from homology"/>
<dbReference type="SUPFAM" id="SSF53187">
    <property type="entry name" value="Zn-dependent exopeptidases"/>
    <property type="match status" value="1"/>
</dbReference>
<evidence type="ECO:0000259" key="9">
    <source>
        <dbReference type="PROSITE" id="PS00631"/>
    </source>
</evidence>
<evidence type="ECO:0000256" key="1">
    <source>
        <dbReference type="ARBA" id="ARBA00000135"/>
    </source>
</evidence>
<feature type="binding site" evidence="8">
    <location>
        <position position="356"/>
    </location>
    <ligand>
        <name>Mn(2+)</name>
        <dbReference type="ChEBI" id="CHEBI:29035"/>
        <label>2</label>
    </ligand>
</feature>
<sequence>MQISFASPASVEAGVLVLGVFADGVLSTAAAGIDKQSKGALSRALKAAPKFKGGRDETLSLYGLPGIGTDRVVLFGLGKPDAVDAVGLQRAGGVVAALLNQTGAAAATARLDGVAIVGKDGAGKDGAAAAAAEFAFGVRLRAWRFERYRTTEKPEAKPTLKSLTVQTGEAAAAKKAFARADAVAQGVFLTRELVSEPPNILNPESFAAKAKELAELGIEVEVLGEKQMRKLGMGALLGVGQGSAFESQLVVLQWKGAGGKRRDEAPIAFVGKGVTFDTGGISLKPGQGMWDMKWDMGGAGVVTGLMKGLALRKAKVNAVGVLGLVENMPSGDAQRPGDIVTSMSGQTIEVWNTDAEGRLVLADALWYTQDRFKPKAMINLATLTGAIIIALGTDHAGLFSNDDALAEKLAAAGKAVEEKLWRMPLADSYDKQIDSDIADMKNITGSRDAGSIVAGQFLQRFVNKVPWAHLDIAGTTWSGKDTPTVPKGATAFGVRLLDRLVADNYEG</sequence>
<evidence type="ECO:0000256" key="6">
    <source>
        <dbReference type="ARBA" id="ARBA00022801"/>
    </source>
</evidence>
<keyword evidence="11" id="KW-1185">Reference proteome</keyword>
<feature type="binding site" evidence="8">
    <location>
        <position position="277"/>
    </location>
    <ligand>
        <name>Mn(2+)</name>
        <dbReference type="ChEBI" id="CHEBI:29035"/>
        <label>1</label>
    </ligand>
</feature>